<accession>A0A9Q3D349</accession>
<evidence type="ECO:0000256" key="3">
    <source>
        <dbReference type="ARBA" id="ARBA00022840"/>
    </source>
</evidence>
<proteinExistence type="predicted"/>
<reference evidence="5" key="1">
    <citation type="submission" date="2021-03" db="EMBL/GenBank/DDBJ databases">
        <title>Draft genome sequence of rust myrtle Austropuccinia psidii MF-1, a brazilian biotype.</title>
        <authorList>
            <person name="Quecine M.C."/>
            <person name="Pachon D.M.R."/>
            <person name="Bonatelli M.L."/>
            <person name="Correr F.H."/>
            <person name="Franceschini L.M."/>
            <person name="Leite T.F."/>
            <person name="Margarido G.R.A."/>
            <person name="Almeida C.A."/>
            <person name="Ferrarezi J.A."/>
            <person name="Labate C.A."/>
        </authorList>
    </citation>
    <scope>NUCLEOTIDE SEQUENCE</scope>
    <source>
        <strain evidence="5">MF-1</strain>
    </source>
</reference>
<evidence type="ECO:0000313" key="5">
    <source>
        <dbReference type="EMBL" id="MBW0492992.1"/>
    </source>
</evidence>
<dbReference type="OrthoDB" id="423559at2759"/>
<comment type="caution">
    <text evidence="5">The sequence shown here is derived from an EMBL/GenBank/DDBJ whole genome shotgun (WGS) entry which is preliminary data.</text>
</comment>
<keyword evidence="3" id="KW-0067">ATP-binding</keyword>
<dbReference type="Pfam" id="PF00271">
    <property type="entry name" value="Helicase_C"/>
    <property type="match status" value="1"/>
</dbReference>
<name>A0A9Q3D349_9BASI</name>
<dbReference type="AlphaFoldDB" id="A0A9Q3D349"/>
<feature type="domain" description="Helicase C-terminal" evidence="4">
    <location>
        <begin position="1"/>
        <end position="146"/>
    </location>
</feature>
<dbReference type="InterPro" id="IPR027417">
    <property type="entry name" value="P-loop_NTPase"/>
</dbReference>
<dbReference type="EMBL" id="AVOT02011850">
    <property type="protein sequence ID" value="MBW0492992.1"/>
    <property type="molecule type" value="Genomic_DNA"/>
</dbReference>
<dbReference type="PANTHER" id="PTHR45626">
    <property type="entry name" value="TRANSCRIPTION TERMINATION FACTOR 2-RELATED"/>
    <property type="match status" value="1"/>
</dbReference>
<dbReference type="SUPFAM" id="SSF52540">
    <property type="entry name" value="P-loop containing nucleoside triphosphate hydrolases"/>
    <property type="match status" value="1"/>
</dbReference>
<dbReference type="GO" id="GO:0005634">
    <property type="term" value="C:nucleus"/>
    <property type="evidence" value="ECO:0007669"/>
    <property type="project" value="TreeGrafter"/>
</dbReference>
<dbReference type="Proteomes" id="UP000765509">
    <property type="component" value="Unassembled WGS sequence"/>
</dbReference>
<dbReference type="SMART" id="SM00490">
    <property type="entry name" value="HELICc"/>
    <property type="match status" value="1"/>
</dbReference>
<dbReference type="GO" id="GO:0008094">
    <property type="term" value="F:ATP-dependent activity, acting on DNA"/>
    <property type="evidence" value="ECO:0007669"/>
    <property type="project" value="TreeGrafter"/>
</dbReference>
<keyword evidence="2" id="KW-0378">Hydrolase</keyword>
<dbReference type="InterPro" id="IPR001650">
    <property type="entry name" value="Helicase_C-like"/>
</dbReference>
<dbReference type="GO" id="GO:0016787">
    <property type="term" value="F:hydrolase activity"/>
    <property type="evidence" value="ECO:0007669"/>
    <property type="project" value="UniProtKB-KW"/>
</dbReference>
<evidence type="ECO:0000313" key="6">
    <source>
        <dbReference type="Proteomes" id="UP000765509"/>
    </source>
</evidence>
<dbReference type="InterPro" id="IPR049730">
    <property type="entry name" value="SNF2/RAD54-like_C"/>
</dbReference>
<sequence>MIEVPEARCVIYSQWTQFLDLIGIVLVHKGLSFSRIDGKTSSKKQQKALSQFSSKSDFKILLESLIAAGTGLNITWAQIVFIMDPHWNPSQESQAIDRLHRIGQSSIVKVFRFISQDTIEINIQRVQEYKKKLMRQLLIFSPLLFLLNI</sequence>
<dbReference type="InterPro" id="IPR050628">
    <property type="entry name" value="SNF2_RAD54_helicase_TF"/>
</dbReference>
<dbReference type="CDD" id="cd18793">
    <property type="entry name" value="SF2_C_SNF"/>
    <property type="match status" value="1"/>
</dbReference>
<gene>
    <name evidence="5" type="ORF">O181_032707</name>
</gene>
<dbReference type="GO" id="GO:0005524">
    <property type="term" value="F:ATP binding"/>
    <property type="evidence" value="ECO:0007669"/>
    <property type="project" value="UniProtKB-KW"/>
</dbReference>
<dbReference type="GO" id="GO:0006281">
    <property type="term" value="P:DNA repair"/>
    <property type="evidence" value="ECO:0007669"/>
    <property type="project" value="TreeGrafter"/>
</dbReference>
<keyword evidence="1" id="KW-0547">Nucleotide-binding</keyword>
<protein>
    <recommendedName>
        <fullName evidence="4">Helicase C-terminal domain-containing protein</fullName>
    </recommendedName>
</protein>
<evidence type="ECO:0000256" key="2">
    <source>
        <dbReference type="ARBA" id="ARBA00022801"/>
    </source>
</evidence>
<keyword evidence="6" id="KW-1185">Reference proteome</keyword>
<evidence type="ECO:0000256" key="1">
    <source>
        <dbReference type="ARBA" id="ARBA00022741"/>
    </source>
</evidence>
<organism evidence="5 6">
    <name type="scientific">Austropuccinia psidii MF-1</name>
    <dbReference type="NCBI Taxonomy" id="1389203"/>
    <lineage>
        <taxon>Eukaryota</taxon>
        <taxon>Fungi</taxon>
        <taxon>Dikarya</taxon>
        <taxon>Basidiomycota</taxon>
        <taxon>Pucciniomycotina</taxon>
        <taxon>Pucciniomycetes</taxon>
        <taxon>Pucciniales</taxon>
        <taxon>Sphaerophragmiaceae</taxon>
        <taxon>Austropuccinia</taxon>
    </lineage>
</organism>
<dbReference type="PROSITE" id="PS51194">
    <property type="entry name" value="HELICASE_CTER"/>
    <property type="match status" value="1"/>
</dbReference>
<dbReference type="PANTHER" id="PTHR45626:SF22">
    <property type="entry name" value="DNA REPAIR PROTEIN RAD5"/>
    <property type="match status" value="1"/>
</dbReference>
<evidence type="ECO:0000259" key="4">
    <source>
        <dbReference type="PROSITE" id="PS51194"/>
    </source>
</evidence>
<dbReference type="Gene3D" id="3.40.50.300">
    <property type="entry name" value="P-loop containing nucleotide triphosphate hydrolases"/>
    <property type="match status" value="1"/>
</dbReference>